<sequence>MILDALSQVFVLLATLASFLGPIDPSLAPKGNETVGTTNIITSPKKGDIARAGSSLNITWTNLTGVYVDIYLDAPNDPHSTVNSNSAPIAFYQPNTGFFEWDIESILMSESRDDYRIRILYDSEPEHWSYSERFTLNATRPYTASLPSWWYDYTQTPTVWEASWTGGYIIFGDPPTVIYPDTTFVLTSGWTSPMTTTTEGRGVNSVTPVAGRTTMAVAATVTEAASARTTHREVRGGATAAAVTNFSLVLEPGRGVLYGVMFGCIIMVARPALGLYYEI</sequence>
<evidence type="ECO:0000313" key="5">
    <source>
        <dbReference type="EMBL" id="KAK6523162.1"/>
    </source>
</evidence>
<dbReference type="EMBL" id="JAVHJO010000019">
    <property type="protein sequence ID" value="KAK6523162.1"/>
    <property type="molecule type" value="Genomic_DNA"/>
</dbReference>
<keyword evidence="1 3" id="KW-0732">Signal</keyword>
<feature type="domain" description="Yeast cell wall synthesis Kre9/Knh1-like N-terminal" evidence="4">
    <location>
        <begin position="43"/>
        <end position="136"/>
    </location>
</feature>
<evidence type="ECO:0000256" key="3">
    <source>
        <dbReference type="SAM" id="SignalP"/>
    </source>
</evidence>
<feature type="chain" id="PRO_5043720969" description="Yeast cell wall synthesis Kre9/Knh1-like N-terminal domain-containing protein" evidence="3">
    <location>
        <begin position="26"/>
        <end position="279"/>
    </location>
</feature>
<organism evidence="5 6">
    <name type="scientific">Orbilia ellipsospora</name>
    <dbReference type="NCBI Taxonomy" id="2528407"/>
    <lineage>
        <taxon>Eukaryota</taxon>
        <taxon>Fungi</taxon>
        <taxon>Dikarya</taxon>
        <taxon>Ascomycota</taxon>
        <taxon>Pezizomycotina</taxon>
        <taxon>Orbiliomycetes</taxon>
        <taxon>Orbiliales</taxon>
        <taxon>Orbiliaceae</taxon>
        <taxon>Orbilia</taxon>
    </lineage>
</organism>
<evidence type="ECO:0000256" key="1">
    <source>
        <dbReference type="ARBA" id="ARBA00022729"/>
    </source>
</evidence>
<evidence type="ECO:0000256" key="2">
    <source>
        <dbReference type="SAM" id="Phobius"/>
    </source>
</evidence>
<name>A0AAV9WR26_9PEZI</name>
<evidence type="ECO:0000259" key="4">
    <source>
        <dbReference type="Pfam" id="PF10342"/>
    </source>
</evidence>
<keyword evidence="6" id="KW-1185">Reference proteome</keyword>
<keyword evidence="2" id="KW-1133">Transmembrane helix</keyword>
<protein>
    <recommendedName>
        <fullName evidence="4">Yeast cell wall synthesis Kre9/Knh1-like N-terminal domain-containing protein</fullName>
    </recommendedName>
</protein>
<dbReference type="Proteomes" id="UP001365542">
    <property type="component" value="Unassembled WGS sequence"/>
</dbReference>
<feature type="transmembrane region" description="Helical" evidence="2">
    <location>
        <begin position="256"/>
        <end position="277"/>
    </location>
</feature>
<comment type="caution">
    <text evidence="5">The sequence shown here is derived from an EMBL/GenBank/DDBJ whole genome shotgun (WGS) entry which is preliminary data.</text>
</comment>
<gene>
    <name evidence="5" type="ORF">TWF694_006057</name>
</gene>
<dbReference type="Pfam" id="PF10342">
    <property type="entry name" value="Kre9_KNH"/>
    <property type="match status" value="1"/>
</dbReference>
<dbReference type="InterPro" id="IPR018466">
    <property type="entry name" value="Kre9/Knh1-like_N"/>
</dbReference>
<reference evidence="5 6" key="1">
    <citation type="submission" date="2019-10" db="EMBL/GenBank/DDBJ databases">
        <authorList>
            <person name="Palmer J.M."/>
        </authorList>
    </citation>
    <scope>NUCLEOTIDE SEQUENCE [LARGE SCALE GENOMIC DNA]</scope>
    <source>
        <strain evidence="5 6">TWF694</strain>
    </source>
</reference>
<evidence type="ECO:0000313" key="6">
    <source>
        <dbReference type="Proteomes" id="UP001365542"/>
    </source>
</evidence>
<dbReference type="AlphaFoldDB" id="A0AAV9WR26"/>
<feature type="signal peptide" evidence="3">
    <location>
        <begin position="1"/>
        <end position="25"/>
    </location>
</feature>
<accession>A0AAV9WR26</accession>
<keyword evidence="2" id="KW-0812">Transmembrane</keyword>
<keyword evidence="2" id="KW-0472">Membrane</keyword>
<proteinExistence type="predicted"/>